<protein>
    <recommendedName>
        <fullName evidence="3">SMI1/KNR4 family protein</fullName>
    </recommendedName>
</protein>
<name>A0A171DQL0_9ACTN</name>
<dbReference type="Proteomes" id="UP000077701">
    <property type="component" value="Unassembled WGS sequence"/>
</dbReference>
<organism evidence="1 2">
    <name type="scientific">Planomonospora sphaerica</name>
    <dbReference type="NCBI Taxonomy" id="161355"/>
    <lineage>
        <taxon>Bacteria</taxon>
        <taxon>Bacillati</taxon>
        <taxon>Actinomycetota</taxon>
        <taxon>Actinomycetes</taxon>
        <taxon>Streptosporangiales</taxon>
        <taxon>Streptosporangiaceae</taxon>
        <taxon>Planomonospora</taxon>
    </lineage>
</organism>
<reference evidence="1 2" key="1">
    <citation type="journal article" date="2016" name="Genome Announc.">
        <title>Draft Genome Sequence of Planomonospora sphaerica JCM9374, a Rare Actinomycete.</title>
        <authorList>
            <person name="Dohra H."/>
            <person name="Suzuki T."/>
            <person name="Inoue Y."/>
            <person name="Kodani S."/>
        </authorList>
    </citation>
    <scope>NUCLEOTIDE SEQUENCE [LARGE SCALE GENOMIC DNA]</scope>
    <source>
        <strain evidence="1 2">JCM 9374</strain>
    </source>
</reference>
<sequence length="191" mass="20904">MTGAPALGAVAQDLLTGHRFADGEGFPASYREYVSRAGFSRLFGLWFVHPPARDGFADGWQHRVAHLTKVFRRSYAEGRTEEFDWMIAPDGAWSMIGGLVVFAFSENGDVLLWDTRRRVDGEFDVYFSAQLDSLHRLGASLGEALPRLRELSGPFADRAAADIECLTPTVLCDLHAPSSLSCGCGTATSRC</sequence>
<evidence type="ECO:0000313" key="2">
    <source>
        <dbReference type="Proteomes" id="UP000077701"/>
    </source>
</evidence>
<proteinExistence type="predicted"/>
<dbReference type="AlphaFoldDB" id="A0A171DQL0"/>
<keyword evidence="2" id="KW-1185">Reference proteome</keyword>
<evidence type="ECO:0008006" key="3">
    <source>
        <dbReference type="Google" id="ProtNLM"/>
    </source>
</evidence>
<evidence type="ECO:0000313" key="1">
    <source>
        <dbReference type="EMBL" id="GAT71351.1"/>
    </source>
</evidence>
<comment type="caution">
    <text evidence="1">The sequence shown here is derived from an EMBL/GenBank/DDBJ whole genome shotgun (WGS) entry which is preliminary data.</text>
</comment>
<dbReference type="EMBL" id="BDCX01000028">
    <property type="protein sequence ID" value="GAT71351.1"/>
    <property type="molecule type" value="Genomic_DNA"/>
</dbReference>
<reference evidence="2" key="2">
    <citation type="submission" date="2016-04" db="EMBL/GenBank/DDBJ databases">
        <title>Planomonospora sphaerica JCM9374 whole genome shotgun sequence.</title>
        <authorList>
            <person name="Suzuki T."/>
            <person name="Dohra H."/>
            <person name="Kodani S."/>
        </authorList>
    </citation>
    <scope>NUCLEOTIDE SEQUENCE [LARGE SCALE GENOMIC DNA]</scope>
    <source>
        <strain evidence="2">JCM 9374</strain>
    </source>
</reference>
<gene>
    <name evidence="1" type="ORF">PS9374_07042</name>
</gene>
<accession>A0A171DQL0</accession>